<dbReference type="InterPro" id="IPR000742">
    <property type="entry name" value="EGF"/>
</dbReference>
<dbReference type="PROSITE" id="PS01186">
    <property type="entry name" value="EGF_2"/>
    <property type="match status" value="1"/>
</dbReference>
<feature type="compositionally biased region" description="Low complexity" evidence="2">
    <location>
        <begin position="354"/>
        <end position="365"/>
    </location>
</feature>
<dbReference type="EMBL" id="ML995476">
    <property type="protein sequence ID" value="KAF2146257.1"/>
    <property type="molecule type" value="Genomic_DNA"/>
</dbReference>
<evidence type="ECO:0000256" key="1">
    <source>
        <dbReference type="PROSITE-ProRule" id="PRU00076"/>
    </source>
</evidence>
<feature type="transmembrane region" description="Helical" evidence="3">
    <location>
        <begin position="550"/>
        <end position="579"/>
    </location>
</feature>
<dbReference type="OrthoDB" id="283575at2759"/>
<keyword evidence="1" id="KW-1015">Disulfide bond</keyword>
<feature type="compositionally biased region" description="Polar residues" evidence="2">
    <location>
        <begin position="43"/>
        <end position="55"/>
    </location>
</feature>
<dbReference type="Gene3D" id="2.10.25.10">
    <property type="entry name" value="Laminin"/>
    <property type="match status" value="1"/>
</dbReference>
<feature type="disulfide bond" evidence="1">
    <location>
        <begin position="616"/>
        <end position="625"/>
    </location>
</feature>
<keyword evidence="6" id="KW-1185">Reference proteome</keyword>
<dbReference type="PROSITE" id="PS50026">
    <property type="entry name" value="EGF_3"/>
    <property type="match status" value="1"/>
</dbReference>
<organism evidence="5 6">
    <name type="scientific">Aplosporella prunicola CBS 121167</name>
    <dbReference type="NCBI Taxonomy" id="1176127"/>
    <lineage>
        <taxon>Eukaryota</taxon>
        <taxon>Fungi</taxon>
        <taxon>Dikarya</taxon>
        <taxon>Ascomycota</taxon>
        <taxon>Pezizomycotina</taxon>
        <taxon>Dothideomycetes</taxon>
        <taxon>Dothideomycetes incertae sedis</taxon>
        <taxon>Botryosphaeriales</taxon>
        <taxon>Aplosporellaceae</taxon>
        <taxon>Aplosporella</taxon>
    </lineage>
</organism>
<accession>A0A6A6BTV3</accession>
<dbReference type="PROSITE" id="PS00022">
    <property type="entry name" value="EGF_1"/>
    <property type="match status" value="1"/>
</dbReference>
<dbReference type="Proteomes" id="UP000799438">
    <property type="component" value="Unassembled WGS sequence"/>
</dbReference>
<feature type="compositionally biased region" description="Pro residues" evidence="2">
    <location>
        <begin position="99"/>
        <end position="110"/>
    </location>
</feature>
<feature type="region of interest" description="Disordered" evidence="2">
    <location>
        <begin position="476"/>
        <end position="544"/>
    </location>
</feature>
<feature type="region of interest" description="Disordered" evidence="2">
    <location>
        <begin position="1"/>
        <end position="210"/>
    </location>
</feature>
<feature type="compositionally biased region" description="Pro residues" evidence="2">
    <location>
        <begin position="58"/>
        <end position="68"/>
    </location>
</feature>
<name>A0A6A6BTV3_9PEZI</name>
<evidence type="ECO:0000259" key="4">
    <source>
        <dbReference type="PROSITE" id="PS50026"/>
    </source>
</evidence>
<keyword evidence="3" id="KW-0472">Membrane</keyword>
<proteinExistence type="predicted"/>
<feature type="compositionally biased region" description="Basic and acidic residues" evidence="2">
    <location>
        <begin position="266"/>
        <end position="279"/>
    </location>
</feature>
<keyword evidence="1" id="KW-0245">EGF-like domain</keyword>
<feature type="region of interest" description="Disordered" evidence="2">
    <location>
        <begin position="302"/>
        <end position="437"/>
    </location>
</feature>
<evidence type="ECO:0000313" key="6">
    <source>
        <dbReference type="Proteomes" id="UP000799438"/>
    </source>
</evidence>
<feature type="region of interest" description="Disordered" evidence="2">
    <location>
        <begin position="223"/>
        <end position="290"/>
    </location>
</feature>
<feature type="domain" description="EGF-like" evidence="4">
    <location>
        <begin position="588"/>
        <end position="626"/>
    </location>
</feature>
<keyword evidence="3" id="KW-0812">Transmembrane</keyword>
<dbReference type="GeneID" id="54299246"/>
<dbReference type="AlphaFoldDB" id="A0A6A6BTV3"/>
<comment type="caution">
    <text evidence="1">Lacks conserved residue(s) required for the propagation of feature annotation.</text>
</comment>
<sequence>MSYAPQGSGAYVGEAPQRKGSVKAARERANAEQQYLRPDNFSFPAQSHELSSQYSRPPTRPQVDPTPPSSSEGNRQMQPSPGPDWPLPAPVENDAPRQKGPPPQRPPRPSYVPSILDPSNQSQFLAPPMPATPRRHHNPEPVSPSEYADDNLLSPSYYPSARDNRPMTTLSFASNSSLGEIPDFPVPVDPVQPRATLGPPPTARRGPSSYYSQMSYVSPIVEEAESSRSHNSFASSNVIPSSVPDFYLDEYGNPSYDDIPMNSPSDDGRFSHDGDEKGLVRHASVGKRVTPALTNVKSVDSFEKLGRESKKRSSLLGAAGGVFGGGYGASREGQPRSSSRPDSEALSGAWPGQSSSPTPSPTLSTDTLNFFTKKPSKPSPLARSDSLDSPVDPRVEQILGGLEKGGALGPEGTKSSSLADRVGSRRPPRLNINSVRDAEARGSLTSLPDLIKRATRLATNLDRGKTASRVGVEMWEKGGDQGGHARNSGSIHDMLSSFPPPGLGTPNGSAHGSRPPSRWPSGLALHESHYPDENDTRREPRKQGRKCCGMPLWCFVTLITVLAVLVIAAIVVPICLIVVPAQDSKSSGLASCQKNMPCKNGGSSIIDLNGQCSCLCTNGFTGTQCTLTHDASCTTSNIGSIRNATIGSAIPDLLSDGKSEFDIPLNSTLIYTLFTTSNMSCTAQNALVTLNGLSARSVEPMPNLAEEAVPSATFSSAPAAMTTAPPSLQLAAREVSSEGAKTKLGIVYDASPASSTATATATDAAASASSSASLNSVGVSSKELHFSRIVVLYVFQASRDLTQADMAQQNLQTYFFDLKKGNKDAIGATAVSLGNGFTIDFTQWHVTLKNGTAIGKYVS</sequence>
<gene>
    <name evidence="5" type="ORF">K452DRAFT_294837</name>
</gene>
<evidence type="ECO:0000256" key="2">
    <source>
        <dbReference type="SAM" id="MobiDB-lite"/>
    </source>
</evidence>
<keyword evidence="3" id="KW-1133">Transmembrane helix</keyword>
<feature type="compositionally biased region" description="Pro residues" evidence="2">
    <location>
        <begin position="80"/>
        <end position="89"/>
    </location>
</feature>
<dbReference type="RefSeq" id="XP_033401966.1">
    <property type="nucleotide sequence ID" value="XM_033541749.1"/>
</dbReference>
<feature type="compositionally biased region" description="Polar residues" evidence="2">
    <location>
        <begin position="166"/>
        <end position="178"/>
    </location>
</feature>
<reference evidence="5" key="1">
    <citation type="journal article" date="2020" name="Stud. Mycol.">
        <title>101 Dothideomycetes genomes: a test case for predicting lifestyles and emergence of pathogens.</title>
        <authorList>
            <person name="Haridas S."/>
            <person name="Albert R."/>
            <person name="Binder M."/>
            <person name="Bloem J."/>
            <person name="Labutti K."/>
            <person name="Salamov A."/>
            <person name="Andreopoulos B."/>
            <person name="Baker S."/>
            <person name="Barry K."/>
            <person name="Bills G."/>
            <person name="Bluhm B."/>
            <person name="Cannon C."/>
            <person name="Castanera R."/>
            <person name="Culley D."/>
            <person name="Daum C."/>
            <person name="Ezra D."/>
            <person name="Gonzalez J."/>
            <person name="Henrissat B."/>
            <person name="Kuo A."/>
            <person name="Liang C."/>
            <person name="Lipzen A."/>
            <person name="Lutzoni F."/>
            <person name="Magnuson J."/>
            <person name="Mondo S."/>
            <person name="Nolan M."/>
            <person name="Ohm R."/>
            <person name="Pangilinan J."/>
            <person name="Park H.-J."/>
            <person name="Ramirez L."/>
            <person name="Alfaro M."/>
            <person name="Sun H."/>
            <person name="Tritt A."/>
            <person name="Yoshinaga Y."/>
            <person name="Zwiers L.-H."/>
            <person name="Turgeon B."/>
            <person name="Goodwin S."/>
            <person name="Spatafora J."/>
            <person name="Crous P."/>
            <person name="Grigoriev I."/>
        </authorList>
    </citation>
    <scope>NUCLEOTIDE SEQUENCE</scope>
    <source>
        <strain evidence="5">CBS 121167</strain>
    </source>
</reference>
<feature type="compositionally biased region" description="Gly residues" evidence="2">
    <location>
        <begin position="318"/>
        <end position="328"/>
    </location>
</feature>
<evidence type="ECO:0000313" key="5">
    <source>
        <dbReference type="EMBL" id="KAF2146257.1"/>
    </source>
</evidence>
<dbReference type="PANTHER" id="PTHR17178">
    <property type="entry name" value="SECRETORY GRANULE PROTEOGLYCAN CORE PROTEIN"/>
    <property type="match status" value="1"/>
</dbReference>
<dbReference type="PANTHER" id="PTHR17178:SF0">
    <property type="entry name" value="SERGLYCIN"/>
    <property type="match status" value="1"/>
</dbReference>
<protein>
    <recommendedName>
        <fullName evidence="4">EGF-like domain-containing protein</fullName>
    </recommendedName>
</protein>
<evidence type="ECO:0000256" key="3">
    <source>
        <dbReference type="SAM" id="Phobius"/>
    </source>
</evidence>
<feature type="compositionally biased region" description="Basic and acidic residues" evidence="2">
    <location>
        <begin position="526"/>
        <end position="542"/>
    </location>
</feature>
<dbReference type="CDD" id="cd00054">
    <property type="entry name" value="EGF_CA"/>
    <property type="match status" value="1"/>
</dbReference>
<feature type="compositionally biased region" description="Polar residues" evidence="2">
    <location>
        <begin position="69"/>
        <end position="79"/>
    </location>
</feature>